<reference evidence="3 4" key="1">
    <citation type="submission" date="2020-02" db="EMBL/GenBank/DDBJ databases">
        <title>Genome sequence of Roseobacter ponti.</title>
        <authorList>
            <person name="Hollensteiner J."/>
            <person name="Schneider D."/>
            <person name="Poehlein A."/>
            <person name="Daniel R."/>
        </authorList>
    </citation>
    <scope>NUCLEOTIDE SEQUENCE [LARGE SCALE GENOMIC DNA]</scope>
    <source>
        <strain evidence="3 4">DSM 106830</strain>
    </source>
</reference>
<protein>
    <submittedName>
        <fullName evidence="3">GNAT family N-acetyltransferase</fullName>
    </submittedName>
</protein>
<keyword evidence="1 3" id="KW-0808">Transferase</keyword>
<dbReference type="InterPro" id="IPR000182">
    <property type="entry name" value="GNAT_dom"/>
</dbReference>
<proteinExistence type="predicted"/>
<dbReference type="CDD" id="cd04301">
    <property type="entry name" value="NAT_SF"/>
    <property type="match status" value="1"/>
</dbReference>
<dbReference type="Pfam" id="PF00583">
    <property type="entry name" value="Acetyltransf_1"/>
    <property type="match status" value="1"/>
</dbReference>
<dbReference type="GO" id="GO:0008080">
    <property type="term" value="F:N-acetyltransferase activity"/>
    <property type="evidence" value="ECO:0007669"/>
    <property type="project" value="InterPro"/>
</dbReference>
<dbReference type="SUPFAM" id="SSF55729">
    <property type="entry name" value="Acyl-CoA N-acyltransferases (Nat)"/>
    <property type="match status" value="1"/>
</dbReference>
<evidence type="ECO:0000256" key="1">
    <source>
        <dbReference type="ARBA" id="ARBA00022679"/>
    </source>
</evidence>
<evidence type="ECO:0000313" key="3">
    <source>
        <dbReference type="EMBL" id="QJF50686.1"/>
    </source>
</evidence>
<evidence type="ECO:0000313" key="4">
    <source>
        <dbReference type="Proteomes" id="UP000503308"/>
    </source>
</evidence>
<dbReference type="InterPro" id="IPR016181">
    <property type="entry name" value="Acyl_CoA_acyltransferase"/>
</dbReference>
<dbReference type="RefSeq" id="WP_169639902.1">
    <property type="nucleotide sequence ID" value="NZ_CP048788.1"/>
</dbReference>
<organism evidence="3 4">
    <name type="scientific">Roseobacter ponti</name>
    <dbReference type="NCBI Taxonomy" id="1891787"/>
    <lineage>
        <taxon>Bacteria</taxon>
        <taxon>Pseudomonadati</taxon>
        <taxon>Pseudomonadota</taxon>
        <taxon>Alphaproteobacteria</taxon>
        <taxon>Rhodobacterales</taxon>
        <taxon>Roseobacteraceae</taxon>
        <taxon>Roseobacter</taxon>
    </lineage>
</organism>
<dbReference type="KEGG" id="rpon:G3256_05690"/>
<dbReference type="AlphaFoldDB" id="A0A858SUW4"/>
<dbReference type="InterPro" id="IPR050769">
    <property type="entry name" value="NAT_camello-type"/>
</dbReference>
<dbReference type="EMBL" id="CP048788">
    <property type="protein sequence ID" value="QJF50686.1"/>
    <property type="molecule type" value="Genomic_DNA"/>
</dbReference>
<accession>A0A858SUW4</accession>
<sequence>MTDVRIRMFVADDKDWLLEQHRFLYARDEGFDETFGALVSDILDDFIAHHDPERERGWIAEDDGGRLGSVFCTHTNEETARLRMFLLVPEARGQGLGRRLLDLCISHARDQGYRDITLWTHESHRAACALYAATGWQIEDSKATRSFGQDVVEQNWRYRL</sequence>
<keyword evidence="4" id="KW-1185">Reference proteome</keyword>
<dbReference type="PANTHER" id="PTHR13947:SF37">
    <property type="entry name" value="LD18367P"/>
    <property type="match status" value="1"/>
</dbReference>
<feature type="domain" description="N-acetyltransferase" evidence="2">
    <location>
        <begin position="4"/>
        <end position="160"/>
    </location>
</feature>
<dbReference type="Proteomes" id="UP000503308">
    <property type="component" value="Chromosome"/>
</dbReference>
<name>A0A858SUW4_9RHOB</name>
<dbReference type="Gene3D" id="3.40.630.30">
    <property type="match status" value="1"/>
</dbReference>
<gene>
    <name evidence="3" type="ORF">G3256_05690</name>
</gene>
<dbReference type="PROSITE" id="PS51186">
    <property type="entry name" value="GNAT"/>
    <property type="match status" value="1"/>
</dbReference>
<dbReference type="PANTHER" id="PTHR13947">
    <property type="entry name" value="GNAT FAMILY N-ACETYLTRANSFERASE"/>
    <property type="match status" value="1"/>
</dbReference>
<evidence type="ECO:0000259" key="2">
    <source>
        <dbReference type="PROSITE" id="PS51186"/>
    </source>
</evidence>